<dbReference type="RefSeq" id="WP_091254678.1">
    <property type="nucleotide sequence ID" value="NZ_FNDB01000002.1"/>
</dbReference>
<keyword evidence="2" id="KW-1185">Reference proteome</keyword>
<evidence type="ECO:0000313" key="2">
    <source>
        <dbReference type="Proteomes" id="UP000199274"/>
    </source>
</evidence>
<protein>
    <submittedName>
        <fullName evidence="1">Uncharacterized protein</fullName>
    </submittedName>
</protein>
<gene>
    <name evidence="1" type="ORF">SAMN04488062_1027</name>
</gene>
<dbReference type="Proteomes" id="UP000199274">
    <property type="component" value="Unassembled WGS sequence"/>
</dbReference>
<sequence length="467" mass="54549">MTVATKQDFYEYLNNNDSIDIDITVDFEVILDQSVVNWNHRKLKNVIFKEKVIVKDVEINSGFLFINCKFEKGIVFQNVRSKLLESPYNYSIAFENCDSEYIVIENNCTLAKRVLIANKCDVGRITVSETIVVNGGINIHESTISYLHIIQSEFVLNLQRSTFNKQVRIESLKGDIGLLANEFNKDIAFWNIECPFSFSSNQNIFKEEFEISASRIKKLTLFGDHFYKKGELENRDLTGNKLETYIKEIYISETNFTQGFDFNGLGKKLDRLEIKSNPELKGVLKFEGWEIDSTLITGVNQNLKLLFKRMSFRFFMINDFTNYSDISFDKCKGYDDSTLNLLDCDLGSTRFNEFAFNSFVGLRFDNVTLDKIKPTNNKWFADDVLKIEVAEQSEEDRFKRKREIYRQLKQALKNNGNQIDSLFFQAREMESYRNELKQSKNYSWSDKIIMSFSRFNDYVQIPVILTT</sequence>
<name>A0A1G7WRZ8_9FLAO</name>
<dbReference type="AlphaFoldDB" id="A0A1G7WRZ8"/>
<dbReference type="OrthoDB" id="1308554at2"/>
<reference evidence="2" key="1">
    <citation type="submission" date="2016-10" db="EMBL/GenBank/DDBJ databases">
        <authorList>
            <person name="Varghese N."/>
            <person name="Submissions S."/>
        </authorList>
    </citation>
    <scope>NUCLEOTIDE SEQUENCE [LARGE SCALE GENOMIC DNA]</scope>
    <source>
        <strain evidence="2">CGMCC 1.2747</strain>
    </source>
</reference>
<organism evidence="1 2">
    <name type="scientific">Flavobacterium omnivorum</name>
    <dbReference type="NCBI Taxonomy" id="178355"/>
    <lineage>
        <taxon>Bacteria</taxon>
        <taxon>Pseudomonadati</taxon>
        <taxon>Bacteroidota</taxon>
        <taxon>Flavobacteriia</taxon>
        <taxon>Flavobacteriales</taxon>
        <taxon>Flavobacteriaceae</taxon>
        <taxon>Flavobacterium</taxon>
    </lineage>
</organism>
<dbReference type="EMBL" id="FNDB01000002">
    <property type="protein sequence ID" value="SDG74755.1"/>
    <property type="molecule type" value="Genomic_DNA"/>
</dbReference>
<evidence type="ECO:0000313" key="1">
    <source>
        <dbReference type="EMBL" id="SDG74755.1"/>
    </source>
</evidence>
<accession>A0A1G7WRZ8</accession>
<proteinExistence type="predicted"/>